<evidence type="ECO:0000256" key="2">
    <source>
        <dbReference type="SAM" id="Phobius"/>
    </source>
</evidence>
<sequence length="536" mass="56731">MTVLSTKKKLLMLPVSVFLASSAFLAGLARPECCFAVTNTPIEGAASTFDIALTSSSQAAVDSAGMVYQTDVSFPSDYSIPLVPAECTANSATDFECNTSGNALFSVVFPNVTVTSPTPVISYVGIDGQTCLQQTACPRLSPSNGSSEPTGPTSTDSGSPIPTQTRRPPTRNPNLNSNNSTKPADSKKITIIGVSVAVVVVVLIALCIVLRRNMTSVSSTGLTRKNSMHQRMARRSGDGVPAGGPGSFGGPDGYALYRQRTLNRARSVRDLQEKAAAAAAAAAMRSKEGLGSGIGGSTAGLTTSFGSTSEVSVYSGGGGMDSRAEMGLARHPSTRTFSSLRTARSMAGQNSNYPDHGEHELAHVNVFEDSRYMTDDHRILEEKYEEGGIQLEPTSPVDPSPRSGPPVITSPLAKKPSMSRKANQLNASHDHSEHPVPDGVHKHRPSDPPIPIKTVGFVDIDREGMKADRAAPRSPTRSLGLANPPLASAAEEAANLKTVEATRGLQRSLSTKERRELDQHRAHASRHIMMRSDPDE</sequence>
<evidence type="ECO:0000256" key="1">
    <source>
        <dbReference type="SAM" id="MobiDB-lite"/>
    </source>
</evidence>
<feature type="transmembrane region" description="Helical" evidence="2">
    <location>
        <begin position="189"/>
        <end position="210"/>
    </location>
</feature>
<feature type="chain" id="PRO_5040159897" evidence="3">
    <location>
        <begin position="30"/>
        <end position="536"/>
    </location>
</feature>
<feature type="region of interest" description="Disordered" evidence="1">
    <location>
        <begin position="501"/>
        <end position="536"/>
    </location>
</feature>
<feature type="signal peptide" evidence="3">
    <location>
        <begin position="1"/>
        <end position="29"/>
    </location>
</feature>
<feature type="compositionally biased region" description="Basic and acidic residues" evidence="1">
    <location>
        <begin position="428"/>
        <end position="440"/>
    </location>
</feature>
<reference evidence="4" key="1">
    <citation type="journal article" date="2020" name="Fungal Divers.">
        <title>Resolving the Mortierellaceae phylogeny through synthesis of multi-gene phylogenetics and phylogenomics.</title>
        <authorList>
            <person name="Vandepol N."/>
            <person name="Liber J."/>
            <person name="Desiro A."/>
            <person name="Na H."/>
            <person name="Kennedy M."/>
            <person name="Barry K."/>
            <person name="Grigoriev I.V."/>
            <person name="Miller A.N."/>
            <person name="O'Donnell K."/>
            <person name="Stajich J.E."/>
            <person name="Bonito G."/>
        </authorList>
    </citation>
    <scope>NUCLEOTIDE SEQUENCE</scope>
    <source>
        <strain evidence="4">BC1065</strain>
    </source>
</reference>
<proteinExistence type="predicted"/>
<keyword evidence="3" id="KW-0732">Signal</keyword>
<gene>
    <name evidence="4" type="ORF">DFQ27_006961</name>
</gene>
<feature type="region of interest" description="Disordered" evidence="1">
    <location>
        <begin position="137"/>
        <end position="184"/>
    </location>
</feature>
<evidence type="ECO:0000313" key="5">
    <source>
        <dbReference type="Proteomes" id="UP000807716"/>
    </source>
</evidence>
<evidence type="ECO:0000313" key="4">
    <source>
        <dbReference type="EMBL" id="KAG0268338.1"/>
    </source>
</evidence>
<keyword evidence="5" id="KW-1185">Reference proteome</keyword>
<organism evidence="4 5">
    <name type="scientific">Actinomortierella ambigua</name>
    <dbReference type="NCBI Taxonomy" id="1343610"/>
    <lineage>
        <taxon>Eukaryota</taxon>
        <taxon>Fungi</taxon>
        <taxon>Fungi incertae sedis</taxon>
        <taxon>Mucoromycota</taxon>
        <taxon>Mortierellomycotina</taxon>
        <taxon>Mortierellomycetes</taxon>
        <taxon>Mortierellales</taxon>
        <taxon>Mortierellaceae</taxon>
        <taxon>Actinomortierella</taxon>
    </lineage>
</organism>
<dbReference type="OrthoDB" id="2437320at2759"/>
<feature type="region of interest" description="Disordered" evidence="1">
    <location>
        <begin position="385"/>
        <end position="451"/>
    </location>
</feature>
<accession>A0A9P6QGX8</accession>
<dbReference type="EMBL" id="JAAAJB010000053">
    <property type="protein sequence ID" value="KAG0268338.1"/>
    <property type="molecule type" value="Genomic_DNA"/>
</dbReference>
<keyword evidence="2" id="KW-0812">Transmembrane</keyword>
<keyword evidence="2" id="KW-1133">Transmembrane helix</keyword>
<keyword evidence="2" id="KW-0472">Membrane</keyword>
<feature type="compositionally biased region" description="Polar residues" evidence="1">
    <location>
        <begin position="137"/>
        <end position="158"/>
    </location>
</feature>
<dbReference type="Proteomes" id="UP000807716">
    <property type="component" value="Unassembled WGS sequence"/>
</dbReference>
<evidence type="ECO:0000256" key="3">
    <source>
        <dbReference type="SAM" id="SignalP"/>
    </source>
</evidence>
<comment type="caution">
    <text evidence="4">The sequence shown here is derived from an EMBL/GenBank/DDBJ whole genome shotgun (WGS) entry which is preliminary data.</text>
</comment>
<feature type="compositionally biased region" description="Basic and acidic residues" evidence="1">
    <location>
        <begin position="510"/>
        <end position="521"/>
    </location>
</feature>
<protein>
    <submittedName>
        <fullName evidence="4">Uncharacterized protein</fullName>
    </submittedName>
</protein>
<dbReference type="AlphaFoldDB" id="A0A9P6QGX8"/>
<feature type="compositionally biased region" description="Gly residues" evidence="1">
    <location>
        <begin position="240"/>
        <end position="252"/>
    </location>
</feature>
<feature type="compositionally biased region" description="Low complexity" evidence="1">
    <location>
        <begin position="159"/>
        <end position="181"/>
    </location>
</feature>
<name>A0A9P6QGX8_9FUNG</name>
<feature type="region of interest" description="Disordered" evidence="1">
    <location>
        <begin position="221"/>
        <end position="254"/>
    </location>
</feature>